<dbReference type="SUPFAM" id="SSF90123">
    <property type="entry name" value="ABC transporter transmembrane region"/>
    <property type="match status" value="1"/>
</dbReference>
<dbReference type="AlphaFoldDB" id="A0A127VGJ8"/>
<dbReference type="GO" id="GO:0140359">
    <property type="term" value="F:ABC-type transporter activity"/>
    <property type="evidence" value="ECO:0007669"/>
    <property type="project" value="InterPro"/>
</dbReference>
<evidence type="ECO:0000256" key="6">
    <source>
        <dbReference type="SAM" id="Phobius"/>
    </source>
</evidence>
<dbReference type="EMBL" id="CP014504">
    <property type="protein sequence ID" value="AMQ00400.1"/>
    <property type="molecule type" value="Genomic_DNA"/>
</dbReference>
<feature type="domain" description="Peptidase C39" evidence="8">
    <location>
        <begin position="15"/>
        <end position="143"/>
    </location>
</feature>
<feature type="transmembrane region" description="Helical" evidence="6">
    <location>
        <begin position="281"/>
        <end position="300"/>
    </location>
</feature>
<proteinExistence type="predicted"/>
<keyword evidence="10" id="KW-1185">Reference proteome</keyword>
<evidence type="ECO:0000256" key="1">
    <source>
        <dbReference type="ARBA" id="ARBA00004651"/>
    </source>
</evidence>
<feature type="domain" description="ABC transmembrane type-1" evidence="7">
    <location>
        <begin position="268"/>
        <end position="447"/>
    </location>
</feature>
<dbReference type="InterPro" id="IPR011527">
    <property type="entry name" value="ABC1_TM_dom"/>
</dbReference>
<organism evidence="9 10">
    <name type="scientific">Pedobacter cryoconitis</name>
    <dbReference type="NCBI Taxonomy" id="188932"/>
    <lineage>
        <taxon>Bacteria</taxon>
        <taxon>Pseudomonadati</taxon>
        <taxon>Bacteroidota</taxon>
        <taxon>Sphingobacteriia</taxon>
        <taxon>Sphingobacteriales</taxon>
        <taxon>Sphingobacteriaceae</taxon>
        <taxon>Pedobacter</taxon>
    </lineage>
</organism>
<feature type="transmembrane region" description="Helical" evidence="6">
    <location>
        <begin position="423"/>
        <end position="442"/>
    </location>
</feature>
<dbReference type="KEGG" id="pcm:AY601_3535"/>
<dbReference type="GO" id="GO:0005886">
    <property type="term" value="C:plasma membrane"/>
    <property type="evidence" value="ECO:0007669"/>
    <property type="project" value="UniProtKB-SubCell"/>
</dbReference>
<comment type="subcellular location">
    <subcellularLocation>
        <location evidence="1">Cell membrane</location>
        <topology evidence="1">Multi-pass membrane protein</topology>
    </subcellularLocation>
</comment>
<sequence>MARIKRKWKRISFVVKNKSEAGDACILWLLRYYNGFASQQRFVTNANRQKDSDSIKDLLRLAKTTGFDVECWQAGFDALDSILHPVILVVNEPELGDNSYMVLCKVISHKTGISYMLYHPMKGMLSLPKAELEQLWLSKIFLSMDLVSRSSAALERKKTWKWILDSITGKWPLFILSVLANVIKVAAGIILFFIVISLIDLWPHNNALPIKTLITISALMLTILFSEILHKNLKNVTTHLHFSNQLNNFTANIFNSSTGILRERVNESLLSRYLDITASKIQLFTLLHLSFSATVILLIISSYLSLISLQTVSCLFALTLIIYLITDKMKGGITNKQLKLSMHRAALVSSFNTMLESMSTIKTSNRESEFLLKANKRNYDYLDQLYNLKKLQNKFDIIKGLAFFSVLFSILIINLLYLQSGELLPGQFLALMALALLFSFTLNNLSSGLLKYHEIKTAHFNANFDLQAPPVKAQKKSPSLHLQDLESVEIYTLGNDTHYFKALKGKVNYFHFDDMAQRLDLVSAFDQFKTSENFEIIVNNVVRYQEIELDIRKKSIAVVLSEPFIFNDSIAGNIAFSDVNHIQEAVLNFIFKYGLDNYVKRFPESLATIIGTSGYELEIRDKIIIAIARALYRGAGLLIIDEVFLGIEEYNQDALNDFLDRIKDDIIVIVLAKINPDTTFCLKENSEKNKPGSYE</sequence>
<evidence type="ECO:0000256" key="5">
    <source>
        <dbReference type="ARBA" id="ARBA00023136"/>
    </source>
</evidence>
<protein>
    <recommendedName>
        <fullName evidence="11">ABC-type bacteriocin/lantibiotic exporter with double-glycine peptidase domain</fullName>
    </recommendedName>
</protein>
<feature type="transmembrane region" description="Helical" evidence="6">
    <location>
        <begin position="208"/>
        <end position="225"/>
    </location>
</feature>
<dbReference type="PROSITE" id="PS50990">
    <property type="entry name" value="PEPTIDASE_C39"/>
    <property type="match status" value="1"/>
</dbReference>
<dbReference type="GO" id="GO:0005524">
    <property type="term" value="F:ATP binding"/>
    <property type="evidence" value="ECO:0007669"/>
    <property type="project" value="InterPro"/>
</dbReference>
<dbReference type="PROSITE" id="PS50929">
    <property type="entry name" value="ABC_TM1F"/>
    <property type="match status" value="1"/>
</dbReference>
<dbReference type="Pfam" id="PF00664">
    <property type="entry name" value="ABC_membrane"/>
    <property type="match status" value="1"/>
</dbReference>
<evidence type="ECO:0000313" key="9">
    <source>
        <dbReference type="EMBL" id="AMQ00400.1"/>
    </source>
</evidence>
<accession>A0A127VGJ8</accession>
<keyword evidence="3" id="KW-0813">Transport</keyword>
<evidence type="ECO:0000259" key="8">
    <source>
        <dbReference type="PROSITE" id="PS50990"/>
    </source>
</evidence>
<dbReference type="Gene3D" id="3.90.70.10">
    <property type="entry name" value="Cysteine proteinases"/>
    <property type="match status" value="1"/>
</dbReference>
<keyword evidence="5 6" id="KW-0472">Membrane</keyword>
<dbReference type="InterPro" id="IPR039421">
    <property type="entry name" value="Type_1_exporter"/>
</dbReference>
<evidence type="ECO:0000313" key="10">
    <source>
        <dbReference type="Proteomes" id="UP000071561"/>
    </source>
</evidence>
<dbReference type="GO" id="GO:0008233">
    <property type="term" value="F:peptidase activity"/>
    <property type="evidence" value="ECO:0007669"/>
    <property type="project" value="InterPro"/>
</dbReference>
<feature type="transmembrane region" description="Helical" evidence="6">
    <location>
        <begin position="397"/>
        <end position="417"/>
    </location>
</feature>
<dbReference type="PATRIC" id="fig|188932.3.peg.3677"/>
<dbReference type="SUPFAM" id="SSF52540">
    <property type="entry name" value="P-loop containing nucleoside triphosphate hydrolases"/>
    <property type="match status" value="1"/>
</dbReference>
<dbReference type="Gene3D" id="3.40.50.300">
    <property type="entry name" value="P-loop containing nucleotide triphosphate hydrolases"/>
    <property type="match status" value="1"/>
</dbReference>
<dbReference type="GO" id="GO:0034040">
    <property type="term" value="F:ATPase-coupled lipid transmembrane transporter activity"/>
    <property type="evidence" value="ECO:0007669"/>
    <property type="project" value="TreeGrafter"/>
</dbReference>
<evidence type="ECO:0000256" key="4">
    <source>
        <dbReference type="ARBA" id="ARBA00022989"/>
    </source>
</evidence>
<feature type="transmembrane region" description="Helical" evidence="6">
    <location>
        <begin position="306"/>
        <end position="326"/>
    </location>
</feature>
<dbReference type="GO" id="GO:0015031">
    <property type="term" value="P:protein transport"/>
    <property type="evidence" value="ECO:0007669"/>
    <property type="project" value="UniProtKB-KW"/>
</dbReference>
<reference evidence="9 10" key="1">
    <citation type="submission" date="2016-03" db="EMBL/GenBank/DDBJ databases">
        <title>Complete genome sequence of Pedobacter cryoconitis PAMC 27485.</title>
        <authorList>
            <person name="Lee J."/>
            <person name="Kim O.-S."/>
        </authorList>
    </citation>
    <scope>NUCLEOTIDE SEQUENCE [LARGE SCALE GENOMIC DNA]</scope>
    <source>
        <strain evidence="9 10">PAMC 27485</strain>
    </source>
</reference>
<dbReference type="Pfam" id="PF03412">
    <property type="entry name" value="Peptidase_C39"/>
    <property type="match status" value="1"/>
</dbReference>
<dbReference type="InterPro" id="IPR036640">
    <property type="entry name" value="ABC1_TM_sf"/>
</dbReference>
<keyword evidence="2 6" id="KW-0812">Transmembrane</keyword>
<evidence type="ECO:0000259" key="7">
    <source>
        <dbReference type="PROSITE" id="PS50929"/>
    </source>
</evidence>
<gene>
    <name evidence="9" type="ORF">AY601_3535</name>
</gene>
<dbReference type="InterPro" id="IPR005074">
    <property type="entry name" value="Peptidase_C39"/>
</dbReference>
<name>A0A127VGJ8_9SPHI</name>
<evidence type="ECO:0000256" key="2">
    <source>
        <dbReference type="ARBA" id="ARBA00022692"/>
    </source>
</evidence>
<keyword evidence="3" id="KW-0653">Protein transport</keyword>
<dbReference type="PANTHER" id="PTHR24221">
    <property type="entry name" value="ATP-BINDING CASSETTE SUB-FAMILY B"/>
    <property type="match status" value="1"/>
</dbReference>
<dbReference type="PANTHER" id="PTHR24221:SF654">
    <property type="entry name" value="ATP-BINDING CASSETTE SUB-FAMILY B MEMBER 6"/>
    <property type="match status" value="1"/>
</dbReference>
<dbReference type="Gene3D" id="1.20.1560.10">
    <property type="entry name" value="ABC transporter type 1, transmembrane domain"/>
    <property type="match status" value="1"/>
</dbReference>
<keyword evidence="4 6" id="KW-1133">Transmembrane helix</keyword>
<dbReference type="InterPro" id="IPR027417">
    <property type="entry name" value="P-loop_NTPase"/>
</dbReference>
<dbReference type="RefSeq" id="WP_068403373.1">
    <property type="nucleotide sequence ID" value="NZ_CP014504.1"/>
</dbReference>
<feature type="transmembrane region" description="Helical" evidence="6">
    <location>
        <begin position="171"/>
        <end position="196"/>
    </location>
</feature>
<evidence type="ECO:0008006" key="11">
    <source>
        <dbReference type="Google" id="ProtNLM"/>
    </source>
</evidence>
<dbReference type="Proteomes" id="UP000071561">
    <property type="component" value="Chromosome"/>
</dbReference>
<evidence type="ECO:0000256" key="3">
    <source>
        <dbReference type="ARBA" id="ARBA00022927"/>
    </source>
</evidence>
<dbReference type="GO" id="GO:0006508">
    <property type="term" value="P:proteolysis"/>
    <property type="evidence" value="ECO:0007669"/>
    <property type="project" value="InterPro"/>
</dbReference>